<sequence>MATPRLRRPWTLRTRLIVVVLLLATVGLTVFGVASVLLIQRSMINRVDQQLDEFSHRGQGFPRIPQGEGPNRRNGQDLPTDFAVRSFFPDGTVNLSSNVTSTTGPNLPAVSAVTYPQLRGHAFTVDDQEGKAAWRVLVVQRSFGPAGVFYVAVAQSLDTVEQTVSRLVWIEVLVGVSALVTLGAIAFWVVRLGLRPLTKIEHTAGSIARGHLYLRVPSDSRTEVGRMGAVLNTMVGRLSSALLQRERSEARLRRFVADASHELRTPLTSIRGFAELHRRGGAPERADVDKLMGRIEDEAIRMGLLVEDLLLLARLDQERALDLTELDLRTLVEDAVHDARARDPDRSVNLTSPSTPVRVTADEHRMRQVITNLVSNAVIHTPPGTPVHVYVGTSSTSDARAPIAVAGAVDASARVVLDVLDEGPGVPLEAAPNIFDRFYRVDSARSRRRGGTGLGLAITAAILEAHGGRVELRTTPAQGARFTVLLPLL</sequence>
<evidence type="ECO:0000256" key="7">
    <source>
        <dbReference type="ARBA" id="ARBA00022692"/>
    </source>
</evidence>
<dbReference type="InterPro" id="IPR050428">
    <property type="entry name" value="TCS_sensor_his_kinase"/>
</dbReference>
<dbReference type="InterPro" id="IPR003594">
    <property type="entry name" value="HATPase_dom"/>
</dbReference>
<dbReference type="Pfam" id="PF00672">
    <property type="entry name" value="HAMP"/>
    <property type="match status" value="1"/>
</dbReference>
<feature type="region of interest" description="Disordered" evidence="12">
    <location>
        <begin position="57"/>
        <end position="76"/>
    </location>
</feature>
<dbReference type="PROSITE" id="PS50109">
    <property type="entry name" value="HIS_KIN"/>
    <property type="match status" value="1"/>
</dbReference>
<comment type="cofactor">
    <cofactor evidence="2">
        <name>a divalent metal cation</name>
        <dbReference type="ChEBI" id="CHEBI:60240"/>
    </cofactor>
</comment>
<evidence type="ECO:0000256" key="12">
    <source>
        <dbReference type="SAM" id="MobiDB-lite"/>
    </source>
</evidence>
<dbReference type="InterPro" id="IPR036890">
    <property type="entry name" value="HATPase_C_sf"/>
</dbReference>
<dbReference type="Gene3D" id="3.30.565.10">
    <property type="entry name" value="Histidine kinase-like ATPase, C-terminal domain"/>
    <property type="match status" value="1"/>
</dbReference>
<dbReference type="Gene3D" id="1.10.287.130">
    <property type="match status" value="1"/>
</dbReference>
<dbReference type="SUPFAM" id="SSF47384">
    <property type="entry name" value="Homodimeric domain of signal transducing histidine kinase"/>
    <property type="match status" value="1"/>
</dbReference>
<keyword evidence="10" id="KW-0902">Two-component regulatory system</keyword>
<dbReference type="CDD" id="cd00075">
    <property type="entry name" value="HATPase"/>
    <property type="match status" value="1"/>
</dbReference>
<dbReference type="OrthoDB" id="9786919at2"/>
<keyword evidence="5" id="KW-0597">Phosphoprotein</keyword>
<dbReference type="FunFam" id="1.10.287.130:FF:000001">
    <property type="entry name" value="Two-component sensor histidine kinase"/>
    <property type="match status" value="1"/>
</dbReference>
<dbReference type="InterPro" id="IPR003661">
    <property type="entry name" value="HisK_dim/P_dom"/>
</dbReference>
<dbReference type="InterPro" id="IPR036097">
    <property type="entry name" value="HisK_dim/P_sf"/>
</dbReference>
<accession>A0A4R2J2H9</accession>
<evidence type="ECO:0000256" key="11">
    <source>
        <dbReference type="ARBA" id="ARBA00023136"/>
    </source>
</evidence>
<dbReference type="InterPro" id="IPR005467">
    <property type="entry name" value="His_kinase_dom"/>
</dbReference>
<dbReference type="EMBL" id="SLWS01000012">
    <property type="protein sequence ID" value="TCO52551.1"/>
    <property type="molecule type" value="Genomic_DNA"/>
</dbReference>
<dbReference type="FunFam" id="3.30.565.10:FF:000006">
    <property type="entry name" value="Sensor histidine kinase WalK"/>
    <property type="match status" value="1"/>
</dbReference>
<evidence type="ECO:0000256" key="2">
    <source>
        <dbReference type="ARBA" id="ARBA00001968"/>
    </source>
</evidence>
<keyword evidence="9 13" id="KW-1133">Transmembrane helix</keyword>
<evidence type="ECO:0000256" key="10">
    <source>
        <dbReference type="ARBA" id="ARBA00023012"/>
    </source>
</evidence>
<dbReference type="GO" id="GO:0005886">
    <property type="term" value="C:plasma membrane"/>
    <property type="evidence" value="ECO:0007669"/>
    <property type="project" value="UniProtKB-SubCell"/>
</dbReference>
<feature type="transmembrane region" description="Helical" evidence="13">
    <location>
        <begin position="167"/>
        <end position="190"/>
    </location>
</feature>
<evidence type="ECO:0000259" key="14">
    <source>
        <dbReference type="PROSITE" id="PS50109"/>
    </source>
</evidence>
<comment type="catalytic activity">
    <reaction evidence="1">
        <text>ATP + protein L-histidine = ADP + protein N-phospho-L-histidine.</text>
        <dbReference type="EC" id="2.7.13.3"/>
    </reaction>
</comment>
<dbReference type="Pfam" id="PF02518">
    <property type="entry name" value="HATPase_c"/>
    <property type="match status" value="1"/>
</dbReference>
<keyword evidence="7 13" id="KW-0812">Transmembrane</keyword>
<name>A0A4R2J2H9_9PSEU</name>
<feature type="domain" description="Histidine kinase" evidence="14">
    <location>
        <begin position="258"/>
        <end position="489"/>
    </location>
</feature>
<keyword evidence="6" id="KW-0808">Transferase</keyword>
<dbReference type="CDD" id="cd06225">
    <property type="entry name" value="HAMP"/>
    <property type="match status" value="1"/>
</dbReference>
<evidence type="ECO:0000313" key="17">
    <source>
        <dbReference type="Proteomes" id="UP000295680"/>
    </source>
</evidence>
<gene>
    <name evidence="16" type="ORF">EV192_112283</name>
</gene>
<dbReference type="RefSeq" id="WP_132124466.1">
    <property type="nucleotide sequence ID" value="NZ_SLWS01000012.1"/>
</dbReference>
<reference evidence="16 17" key="1">
    <citation type="submission" date="2019-03" db="EMBL/GenBank/DDBJ databases">
        <title>Genomic Encyclopedia of Type Strains, Phase IV (KMG-IV): sequencing the most valuable type-strain genomes for metagenomic binning, comparative biology and taxonomic classification.</title>
        <authorList>
            <person name="Goeker M."/>
        </authorList>
    </citation>
    <scope>NUCLEOTIDE SEQUENCE [LARGE SCALE GENOMIC DNA]</scope>
    <source>
        <strain evidence="16 17">DSM 45934</strain>
    </source>
</reference>
<comment type="caution">
    <text evidence="16">The sequence shown here is derived from an EMBL/GenBank/DDBJ whole genome shotgun (WGS) entry which is preliminary data.</text>
</comment>
<evidence type="ECO:0000256" key="6">
    <source>
        <dbReference type="ARBA" id="ARBA00022679"/>
    </source>
</evidence>
<proteinExistence type="predicted"/>
<evidence type="ECO:0000256" key="4">
    <source>
        <dbReference type="ARBA" id="ARBA00012438"/>
    </source>
</evidence>
<dbReference type="PANTHER" id="PTHR45436:SF5">
    <property type="entry name" value="SENSOR HISTIDINE KINASE TRCS"/>
    <property type="match status" value="1"/>
</dbReference>
<organism evidence="16 17">
    <name type="scientific">Actinocrispum wychmicini</name>
    <dbReference type="NCBI Taxonomy" id="1213861"/>
    <lineage>
        <taxon>Bacteria</taxon>
        <taxon>Bacillati</taxon>
        <taxon>Actinomycetota</taxon>
        <taxon>Actinomycetes</taxon>
        <taxon>Pseudonocardiales</taxon>
        <taxon>Pseudonocardiaceae</taxon>
        <taxon>Actinocrispum</taxon>
    </lineage>
</organism>
<dbReference type="SMART" id="SM00388">
    <property type="entry name" value="HisKA"/>
    <property type="match status" value="1"/>
</dbReference>
<dbReference type="SUPFAM" id="SSF158472">
    <property type="entry name" value="HAMP domain-like"/>
    <property type="match status" value="1"/>
</dbReference>
<feature type="transmembrane region" description="Helical" evidence="13">
    <location>
        <begin position="16"/>
        <end position="39"/>
    </location>
</feature>
<dbReference type="Gene3D" id="6.10.340.10">
    <property type="match status" value="1"/>
</dbReference>
<comment type="subcellular location">
    <subcellularLocation>
        <location evidence="3">Cell membrane</location>
    </subcellularLocation>
</comment>
<keyword evidence="8 16" id="KW-0418">Kinase</keyword>
<protein>
    <recommendedName>
        <fullName evidence="4">histidine kinase</fullName>
        <ecNumber evidence="4">2.7.13.3</ecNumber>
    </recommendedName>
</protein>
<dbReference type="EC" id="2.7.13.3" evidence="4"/>
<dbReference type="InterPro" id="IPR003660">
    <property type="entry name" value="HAMP_dom"/>
</dbReference>
<evidence type="ECO:0000256" key="13">
    <source>
        <dbReference type="SAM" id="Phobius"/>
    </source>
</evidence>
<dbReference type="SMART" id="SM00304">
    <property type="entry name" value="HAMP"/>
    <property type="match status" value="1"/>
</dbReference>
<feature type="domain" description="HAMP" evidence="15">
    <location>
        <begin position="191"/>
        <end position="243"/>
    </location>
</feature>
<dbReference type="PROSITE" id="PS50885">
    <property type="entry name" value="HAMP"/>
    <property type="match status" value="1"/>
</dbReference>
<keyword evidence="11 13" id="KW-0472">Membrane</keyword>
<dbReference type="SUPFAM" id="SSF55874">
    <property type="entry name" value="ATPase domain of HSP90 chaperone/DNA topoisomerase II/histidine kinase"/>
    <property type="match status" value="1"/>
</dbReference>
<dbReference type="PRINTS" id="PR00344">
    <property type="entry name" value="BCTRLSENSOR"/>
</dbReference>
<evidence type="ECO:0000256" key="9">
    <source>
        <dbReference type="ARBA" id="ARBA00022989"/>
    </source>
</evidence>
<evidence type="ECO:0000256" key="8">
    <source>
        <dbReference type="ARBA" id="ARBA00022777"/>
    </source>
</evidence>
<evidence type="ECO:0000313" key="16">
    <source>
        <dbReference type="EMBL" id="TCO52551.1"/>
    </source>
</evidence>
<evidence type="ECO:0000256" key="1">
    <source>
        <dbReference type="ARBA" id="ARBA00000085"/>
    </source>
</evidence>
<dbReference type="GO" id="GO:0005509">
    <property type="term" value="F:calcium ion binding"/>
    <property type="evidence" value="ECO:0007669"/>
    <property type="project" value="UniProtKB-ARBA"/>
</dbReference>
<evidence type="ECO:0000259" key="15">
    <source>
        <dbReference type="PROSITE" id="PS50885"/>
    </source>
</evidence>
<keyword evidence="17" id="KW-1185">Reference proteome</keyword>
<evidence type="ECO:0000256" key="3">
    <source>
        <dbReference type="ARBA" id="ARBA00004236"/>
    </source>
</evidence>
<dbReference type="GO" id="GO:0000155">
    <property type="term" value="F:phosphorelay sensor kinase activity"/>
    <property type="evidence" value="ECO:0007669"/>
    <property type="project" value="InterPro"/>
</dbReference>
<dbReference type="PANTHER" id="PTHR45436">
    <property type="entry name" value="SENSOR HISTIDINE KINASE YKOH"/>
    <property type="match status" value="1"/>
</dbReference>
<dbReference type="SMART" id="SM00387">
    <property type="entry name" value="HATPase_c"/>
    <property type="match status" value="1"/>
</dbReference>
<dbReference type="CDD" id="cd00082">
    <property type="entry name" value="HisKA"/>
    <property type="match status" value="1"/>
</dbReference>
<dbReference type="AlphaFoldDB" id="A0A4R2J2H9"/>
<dbReference type="Proteomes" id="UP000295680">
    <property type="component" value="Unassembled WGS sequence"/>
</dbReference>
<dbReference type="Pfam" id="PF00512">
    <property type="entry name" value="HisKA"/>
    <property type="match status" value="1"/>
</dbReference>
<dbReference type="InterPro" id="IPR004358">
    <property type="entry name" value="Sig_transdc_His_kin-like_C"/>
</dbReference>
<evidence type="ECO:0000256" key="5">
    <source>
        <dbReference type="ARBA" id="ARBA00022553"/>
    </source>
</evidence>